<dbReference type="EMBL" id="JACHFR010000005">
    <property type="protein sequence ID" value="MBB5220043.1"/>
    <property type="molecule type" value="Genomic_DNA"/>
</dbReference>
<keyword evidence="1 7" id="KW-0479">Metal-binding</keyword>
<comment type="subcellular location">
    <subcellularLocation>
        <location evidence="5">Cytoplasm</location>
    </subcellularLocation>
    <text evidence="5">May associate with membranes.</text>
</comment>
<organism evidence="10 12">
    <name type="scientific">Treponema rectale</name>
    <dbReference type="NCBI Taxonomy" id="744512"/>
    <lineage>
        <taxon>Bacteria</taxon>
        <taxon>Pseudomonadati</taxon>
        <taxon>Spirochaetota</taxon>
        <taxon>Spirochaetia</taxon>
        <taxon>Spirochaetales</taxon>
        <taxon>Treponemataceae</taxon>
        <taxon>Treponema</taxon>
    </lineage>
</organism>
<dbReference type="PANTHER" id="PTHR10229">
    <property type="entry name" value="GTP-BINDING PROTEIN HFLX"/>
    <property type="match status" value="1"/>
</dbReference>
<dbReference type="GO" id="GO:0005525">
    <property type="term" value="F:GTP binding"/>
    <property type="evidence" value="ECO:0007669"/>
    <property type="project" value="UniProtKB-UniRule"/>
</dbReference>
<evidence type="ECO:0000259" key="9">
    <source>
        <dbReference type="PROSITE" id="PS51705"/>
    </source>
</evidence>
<dbReference type="Pfam" id="PF01926">
    <property type="entry name" value="MMR_HSR1"/>
    <property type="match status" value="1"/>
</dbReference>
<dbReference type="PIRSF" id="PIRSF006809">
    <property type="entry name" value="GTP-binding_hflX_prd"/>
    <property type="match status" value="1"/>
</dbReference>
<feature type="coiled-coil region" evidence="8">
    <location>
        <begin position="160"/>
        <end position="187"/>
    </location>
</feature>
<protein>
    <recommendedName>
        <fullName evidence="5">GTPase HflX</fullName>
    </recommendedName>
    <alternativeName>
        <fullName evidence="5">GTP-binding protein HflX</fullName>
    </alternativeName>
</protein>
<dbReference type="InterPro" id="IPR032305">
    <property type="entry name" value="GTP-bd_M"/>
</dbReference>
<evidence type="ECO:0000256" key="8">
    <source>
        <dbReference type="SAM" id="Coils"/>
    </source>
</evidence>
<dbReference type="AlphaFoldDB" id="A0A840SKQ5"/>
<dbReference type="EMBL" id="CP031517">
    <property type="protein sequence ID" value="QOS40644.1"/>
    <property type="molecule type" value="Genomic_DNA"/>
</dbReference>
<feature type="binding site" evidence="6">
    <location>
        <begin position="346"/>
        <end position="348"/>
    </location>
    <ligand>
        <name>GTP</name>
        <dbReference type="ChEBI" id="CHEBI:37565"/>
    </ligand>
</feature>
<proteinExistence type="inferred from homology"/>
<feature type="binding site" evidence="6">
    <location>
        <begin position="232"/>
        <end position="236"/>
    </location>
    <ligand>
        <name>GTP</name>
        <dbReference type="ChEBI" id="CHEBI:37565"/>
    </ligand>
</feature>
<feature type="binding site" evidence="6">
    <location>
        <begin position="320"/>
        <end position="323"/>
    </location>
    <ligand>
        <name>GTP</name>
        <dbReference type="ChEBI" id="CHEBI:37565"/>
    </ligand>
</feature>
<dbReference type="GO" id="GO:0003924">
    <property type="term" value="F:GTPase activity"/>
    <property type="evidence" value="ECO:0007669"/>
    <property type="project" value="UniProtKB-UniRule"/>
</dbReference>
<evidence type="ECO:0000256" key="6">
    <source>
        <dbReference type="PIRSR" id="PIRSR006809-1"/>
    </source>
</evidence>
<dbReference type="SUPFAM" id="SSF52540">
    <property type="entry name" value="P-loop containing nucleoside triphosphate hydrolases"/>
    <property type="match status" value="1"/>
</dbReference>
<dbReference type="InterPro" id="IPR025121">
    <property type="entry name" value="GTPase_HflX_N"/>
</dbReference>
<evidence type="ECO:0000256" key="4">
    <source>
        <dbReference type="ARBA" id="ARBA00023134"/>
    </source>
</evidence>
<keyword evidence="3 7" id="KW-0460">Magnesium</keyword>
<dbReference type="GO" id="GO:0046872">
    <property type="term" value="F:metal ion binding"/>
    <property type="evidence" value="ECO:0007669"/>
    <property type="project" value="UniProtKB-KW"/>
</dbReference>
<dbReference type="Pfam" id="PF16360">
    <property type="entry name" value="GTP-bdg_M"/>
    <property type="match status" value="1"/>
</dbReference>
<dbReference type="Proteomes" id="UP000578697">
    <property type="component" value="Unassembled WGS sequence"/>
</dbReference>
<dbReference type="InterPro" id="IPR006073">
    <property type="entry name" value="GTP-bd"/>
</dbReference>
<dbReference type="InterPro" id="IPR027417">
    <property type="entry name" value="P-loop_NTPase"/>
</dbReference>
<dbReference type="HAMAP" id="MF_00900">
    <property type="entry name" value="GTPase_HflX"/>
    <property type="match status" value="1"/>
</dbReference>
<keyword evidence="5" id="KW-0963">Cytoplasm</keyword>
<sequence>MVEVKLEEEKKVRCMLIGAPNKKAENPQPEELIGLVKTLGMEVADVMVLARIEPTPAYGIGTGKAQEIADRSKDVEADCIIFDWEIDPSKQRNWERLVTKPVFDRNEVIIRIFAQRAQTKEALLQVNLAKLTYSLPRLSHMYGDMARQRGGNYGSKGSGETQAELDRRQIEEKILQIKKELAQVQINRNIQRKQRERTSTFSCSLVGYTNAGKSSLLNALTGADVFVENKLFATLDPTTRKLALSEASTVLLTDTVGFISNLPHTLIDAFKSTLEETALSDLLLITVDASDENCVFQYQQVLKVLKEINADMIPQKVILNKIDAVKDDHSRIALLNSEFPDAIKVSAKTQEGFEELLACITENLLGTLREYIFPINRSDLVELCRKNGTIEKEEWLANTIRISARIPGTINEEGKASTRTLSLVQDYIFE</sequence>
<comment type="subunit">
    <text evidence="5">Monomer. Associates with the 50S ribosomal subunit.</text>
</comment>
<dbReference type="InterPro" id="IPR016496">
    <property type="entry name" value="GTPase_HflX"/>
</dbReference>
<reference evidence="11 13" key="1">
    <citation type="submission" date="2018-08" db="EMBL/GenBank/DDBJ databases">
        <title>The first complete genome of Treponema rectale (CHPAT), a commensal spirochete of the bovine rectum.</title>
        <authorList>
            <person name="Staton G.J."/>
            <person name="Clegg S.R."/>
            <person name="Carter S.D."/>
            <person name="Radford A.D."/>
            <person name="Darby A."/>
            <person name="Hall N."/>
            <person name="Birtles R.J."/>
            <person name="Evans N.J."/>
        </authorList>
    </citation>
    <scope>NUCLEOTIDE SEQUENCE [LARGE SCALE GENOMIC DNA]</scope>
    <source>
        <strain evidence="11 13">CHPA</strain>
    </source>
</reference>
<feature type="domain" description="Hflx-type G" evidence="9">
    <location>
        <begin position="201"/>
        <end position="368"/>
    </location>
</feature>
<dbReference type="Gene3D" id="3.40.50.300">
    <property type="entry name" value="P-loop containing nucleotide triphosphate hydrolases"/>
    <property type="match status" value="1"/>
</dbReference>
<comment type="similarity">
    <text evidence="5">Belongs to the TRAFAC class OBG-HflX-like GTPase superfamily. HflX GTPase family.</text>
</comment>
<evidence type="ECO:0000256" key="2">
    <source>
        <dbReference type="ARBA" id="ARBA00022741"/>
    </source>
</evidence>
<evidence type="ECO:0000313" key="12">
    <source>
        <dbReference type="Proteomes" id="UP000578697"/>
    </source>
</evidence>
<keyword evidence="12" id="KW-1185">Reference proteome</keyword>
<keyword evidence="8" id="KW-0175">Coiled coil</keyword>
<dbReference type="Proteomes" id="UP000593591">
    <property type="component" value="Chromosome"/>
</dbReference>
<dbReference type="Gene3D" id="6.10.250.2860">
    <property type="match status" value="1"/>
</dbReference>
<dbReference type="NCBIfam" id="TIGR03156">
    <property type="entry name" value="GTP_HflX"/>
    <property type="match status" value="1"/>
</dbReference>
<dbReference type="PROSITE" id="PS51705">
    <property type="entry name" value="G_HFLX"/>
    <property type="match status" value="1"/>
</dbReference>
<dbReference type="RefSeq" id="WP_184653729.1">
    <property type="nucleotide sequence ID" value="NZ_JACHFR010000005.1"/>
</dbReference>
<evidence type="ECO:0000313" key="13">
    <source>
        <dbReference type="Proteomes" id="UP000593591"/>
    </source>
</evidence>
<keyword evidence="4 5" id="KW-0342">GTP-binding</keyword>
<dbReference type="Gene3D" id="3.40.50.11060">
    <property type="entry name" value="GTPase HflX, N-terminal domain"/>
    <property type="match status" value="1"/>
</dbReference>
<comment type="function">
    <text evidence="5">GTPase that associates with the 50S ribosomal subunit and may have a role during protein synthesis or ribosome biogenesis.</text>
</comment>
<comment type="cofactor">
    <cofactor evidence="7">
        <name>Mg(2+)</name>
        <dbReference type="ChEBI" id="CHEBI:18420"/>
    </cofactor>
</comment>
<gene>
    <name evidence="5 11" type="primary">hflX</name>
    <name evidence="11" type="ORF">DYE49_09295</name>
    <name evidence="10" type="ORF">HNP77_002433</name>
</gene>
<evidence type="ECO:0000313" key="11">
    <source>
        <dbReference type="EMBL" id="QOS40644.1"/>
    </source>
</evidence>
<dbReference type="GO" id="GO:0043022">
    <property type="term" value="F:ribosome binding"/>
    <property type="evidence" value="ECO:0007669"/>
    <property type="project" value="TreeGrafter"/>
</dbReference>
<feature type="binding site" evidence="6">
    <location>
        <begin position="254"/>
        <end position="257"/>
    </location>
    <ligand>
        <name>GTP</name>
        <dbReference type="ChEBI" id="CHEBI:37565"/>
    </ligand>
</feature>
<dbReference type="InterPro" id="IPR030394">
    <property type="entry name" value="G_HFLX_dom"/>
</dbReference>
<dbReference type="InterPro" id="IPR042108">
    <property type="entry name" value="GTPase_HflX_N_sf"/>
</dbReference>
<evidence type="ECO:0000313" key="10">
    <source>
        <dbReference type="EMBL" id="MBB5220043.1"/>
    </source>
</evidence>
<accession>A0A840SKQ5</accession>
<evidence type="ECO:0000256" key="3">
    <source>
        <dbReference type="ARBA" id="ARBA00022842"/>
    </source>
</evidence>
<dbReference type="PANTHER" id="PTHR10229:SF0">
    <property type="entry name" value="GTP-BINDING PROTEIN 6-RELATED"/>
    <property type="match status" value="1"/>
</dbReference>
<feature type="binding site" evidence="7">
    <location>
        <position position="234"/>
    </location>
    <ligand>
        <name>Mg(2+)</name>
        <dbReference type="ChEBI" id="CHEBI:18420"/>
    </ligand>
</feature>
<evidence type="ECO:0000256" key="5">
    <source>
        <dbReference type="HAMAP-Rule" id="MF_00900"/>
    </source>
</evidence>
<dbReference type="KEGG" id="trc:DYE49_09295"/>
<name>A0A840SKQ5_9SPIR</name>
<evidence type="ECO:0000256" key="7">
    <source>
        <dbReference type="PIRSR" id="PIRSR006809-2"/>
    </source>
</evidence>
<dbReference type="Pfam" id="PF13167">
    <property type="entry name" value="GTP-bdg_N"/>
    <property type="match status" value="1"/>
</dbReference>
<dbReference type="CDD" id="cd01878">
    <property type="entry name" value="HflX"/>
    <property type="match status" value="1"/>
</dbReference>
<feature type="binding site" evidence="6">
    <location>
        <begin position="207"/>
        <end position="214"/>
    </location>
    <ligand>
        <name>GTP</name>
        <dbReference type="ChEBI" id="CHEBI:37565"/>
    </ligand>
</feature>
<evidence type="ECO:0000256" key="1">
    <source>
        <dbReference type="ARBA" id="ARBA00022723"/>
    </source>
</evidence>
<dbReference type="GO" id="GO:0005737">
    <property type="term" value="C:cytoplasm"/>
    <property type="evidence" value="ECO:0007669"/>
    <property type="project" value="UniProtKB-SubCell"/>
</dbReference>
<keyword evidence="2 5" id="KW-0547">Nucleotide-binding</keyword>
<feature type="binding site" evidence="7">
    <location>
        <position position="214"/>
    </location>
    <ligand>
        <name>Mg(2+)</name>
        <dbReference type="ChEBI" id="CHEBI:18420"/>
    </ligand>
</feature>
<reference evidence="10 12" key="2">
    <citation type="submission" date="2020-08" db="EMBL/GenBank/DDBJ databases">
        <title>Genomic Encyclopedia of Type Strains, Phase IV (KMG-IV): sequencing the most valuable type-strain genomes for metagenomic binning, comparative biology and taxonomic classification.</title>
        <authorList>
            <person name="Goeker M."/>
        </authorList>
    </citation>
    <scope>NUCLEOTIDE SEQUENCE [LARGE SCALE GENOMIC DNA]</scope>
    <source>
        <strain evidence="10 12">DSM 103679</strain>
    </source>
</reference>